<dbReference type="AlphaFoldDB" id="A0A2N5Z9E3"/>
<dbReference type="PANTHER" id="PTHR43071:SF1">
    <property type="entry name" value="2-AMINO-4-HYDROXY-6-HYDROXYMETHYLDIHYDROPTERIDINE PYROPHOSPHOKINASE"/>
    <property type="match status" value="1"/>
</dbReference>
<dbReference type="GO" id="GO:0046656">
    <property type="term" value="P:folic acid biosynthetic process"/>
    <property type="evidence" value="ECO:0007669"/>
    <property type="project" value="UniProtKB-KW"/>
</dbReference>
<comment type="pathway">
    <text evidence="1">Cofactor biosynthesis; tetrahydrofolate biosynthesis; 2-amino-4-hydroxy-6-hydroxymethyl-7,8-dihydropteridine diphosphate from 7,8-dihydroneopterin triphosphate: step 4/4.</text>
</comment>
<dbReference type="GO" id="GO:0003848">
    <property type="term" value="F:2-amino-4-hydroxy-6-hydroxymethyldihydropteridine diphosphokinase activity"/>
    <property type="evidence" value="ECO:0007669"/>
    <property type="project" value="UniProtKB-EC"/>
</dbReference>
<sequence>MKVFLLLGSNKGNRQEFLDKAIHSIENNIGNINHKTKVLETKPCGIEEQPNFLNQIIIVATNIFPTELLKEIKKIEKELGRKDSYRWGPREIDIDILFYDDIRVETSYLKIPHNQVESRDFVRRLLKDCPCSQVLS</sequence>
<evidence type="ECO:0000256" key="7">
    <source>
        <dbReference type="ARBA" id="ARBA00022909"/>
    </source>
</evidence>
<dbReference type="InterPro" id="IPR035907">
    <property type="entry name" value="Hppk_sf"/>
</dbReference>
<dbReference type="SUPFAM" id="SSF55083">
    <property type="entry name" value="6-hydroxymethyl-7,8-dihydropterin pyrophosphokinase, HPPK"/>
    <property type="match status" value="1"/>
</dbReference>
<gene>
    <name evidence="9" type="primary">folK</name>
    <name evidence="9" type="ORF">C0601_13475</name>
</gene>
<dbReference type="EMBL" id="PKTG01000143">
    <property type="protein sequence ID" value="PLX15266.1"/>
    <property type="molecule type" value="Genomic_DNA"/>
</dbReference>
<dbReference type="InterPro" id="IPR000550">
    <property type="entry name" value="Hppk"/>
</dbReference>
<organism evidence="9 10">
    <name type="scientific">Muiribacterium halophilum</name>
    <dbReference type="NCBI Taxonomy" id="2053465"/>
    <lineage>
        <taxon>Bacteria</taxon>
        <taxon>Candidatus Muiribacteriota</taxon>
        <taxon>Candidatus Muiribacteriia</taxon>
        <taxon>Candidatus Muiribacteriales</taxon>
        <taxon>Candidatus Muiribacteriaceae</taxon>
        <taxon>Candidatus Muiribacterium</taxon>
    </lineage>
</organism>
<dbReference type="GO" id="GO:0046654">
    <property type="term" value="P:tetrahydrofolate biosynthetic process"/>
    <property type="evidence" value="ECO:0007669"/>
    <property type="project" value="UniProtKB-UniPathway"/>
</dbReference>
<evidence type="ECO:0000256" key="5">
    <source>
        <dbReference type="ARBA" id="ARBA00022777"/>
    </source>
</evidence>
<evidence type="ECO:0000256" key="6">
    <source>
        <dbReference type="ARBA" id="ARBA00022840"/>
    </source>
</evidence>
<comment type="caution">
    <text evidence="9">The sequence shown here is derived from an EMBL/GenBank/DDBJ whole genome shotgun (WGS) entry which is preliminary data.</text>
</comment>
<dbReference type="UniPathway" id="UPA00077">
    <property type="reaction ID" value="UER00155"/>
</dbReference>
<evidence type="ECO:0000259" key="8">
    <source>
        <dbReference type="PROSITE" id="PS00794"/>
    </source>
</evidence>
<evidence type="ECO:0000256" key="1">
    <source>
        <dbReference type="ARBA" id="ARBA00005051"/>
    </source>
</evidence>
<keyword evidence="4" id="KW-0547">Nucleotide-binding</keyword>
<evidence type="ECO:0000313" key="9">
    <source>
        <dbReference type="EMBL" id="PLX15266.1"/>
    </source>
</evidence>
<accession>A0A2N5Z9E3</accession>
<dbReference type="PANTHER" id="PTHR43071">
    <property type="entry name" value="2-AMINO-4-HYDROXY-6-HYDROXYMETHYLDIHYDROPTERIDINE PYROPHOSPHOKINASE"/>
    <property type="match status" value="1"/>
</dbReference>
<keyword evidence="6" id="KW-0067">ATP-binding</keyword>
<evidence type="ECO:0000256" key="2">
    <source>
        <dbReference type="ARBA" id="ARBA00013253"/>
    </source>
</evidence>
<evidence type="ECO:0000256" key="4">
    <source>
        <dbReference type="ARBA" id="ARBA00022741"/>
    </source>
</evidence>
<proteinExistence type="predicted"/>
<dbReference type="CDD" id="cd00483">
    <property type="entry name" value="HPPK"/>
    <property type="match status" value="1"/>
</dbReference>
<feature type="domain" description="7,8-dihydro-6-hydroxymethylpterin-pyrophosphokinase" evidence="8">
    <location>
        <begin position="86"/>
        <end position="97"/>
    </location>
</feature>
<dbReference type="Pfam" id="PF01288">
    <property type="entry name" value="HPPK"/>
    <property type="match status" value="1"/>
</dbReference>
<name>A0A2N5Z9E3_MUIH1</name>
<dbReference type="Gene3D" id="3.30.70.560">
    <property type="entry name" value="7,8-Dihydro-6-hydroxymethylpterin-pyrophosphokinase HPPK"/>
    <property type="match status" value="1"/>
</dbReference>
<reference evidence="9 10" key="1">
    <citation type="submission" date="2017-11" db="EMBL/GenBank/DDBJ databases">
        <title>Genome-resolved metagenomics identifies genetic mobility, metabolic interactions, and unexpected diversity in perchlorate-reducing communities.</title>
        <authorList>
            <person name="Barnum T.P."/>
            <person name="Figueroa I.A."/>
            <person name="Carlstrom C.I."/>
            <person name="Lucas L.N."/>
            <person name="Engelbrektson A.L."/>
            <person name="Coates J.D."/>
        </authorList>
    </citation>
    <scope>NUCLEOTIDE SEQUENCE [LARGE SCALE GENOMIC DNA]</scope>
    <source>
        <strain evidence="9">BM706</strain>
    </source>
</reference>
<keyword evidence="7" id="KW-0289">Folate biosynthesis</keyword>
<dbReference type="GO" id="GO:0016301">
    <property type="term" value="F:kinase activity"/>
    <property type="evidence" value="ECO:0007669"/>
    <property type="project" value="UniProtKB-KW"/>
</dbReference>
<dbReference type="Proteomes" id="UP000234857">
    <property type="component" value="Unassembled WGS sequence"/>
</dbReference>
<evidence type="ECO:0000256" key="3">
    <source>
        <dbReference type="ARBA" id="ARBA00022679"/>
    </source>
</evidence>
<keyword evidence="5 9" id="KW-0418">Kinase</keyword>
<protein>
    <recommendedName>
        <fullName evidence="2">2-amino-4-hydroxy-6-hydroxymethyldihydropteridine diphosphokinase</fullName>
        <ecNumber evidence="2">2.7.6.3</ecNumber>
    </recommendedName>
</protein>
<evidence type="ECO:0000313" key="10">
    <source>
        <dbReference type="Proteomes" id="UP000234857"/>
    </source>
</evidence>
<dbReference type="PROSITE" id="PS00794">
    <property type="entry name" value="HPPK"/>
    <property type="match status" value="1"/>
</dbReference>
<dbReference type="EC" id="2.7.6.3" evidence="2"/>
<keyword evidence="3" id="KW-0808">Transferase</keyword>
<dbReference type="NCBIfam" id="TIGR01498">
    <property type="entry name" value="folK"/>
    <property type="match status" value="1"/>
</dbReference>
<dbReference type="GO" id="GO:0005524">
    <property type="term" value="F:ATP binding"/>
    <property type="evidence" value="ECO:0007669"/>
    <property type="project" value="UniProtKB-KW"/>
</dbReference>